<dbReference type="Proteomes" id="UP000279422">
    <property type="component" value="Unassembled WGS sequence"/>
</dbReference>
<dbReference type="Pfam" id="PF05147">
    <property type="entry name" value="LANC_like"/>
    <property type="match status" value="1"/>
</dbReference>
<name>A0A497E3J3_UNCAE</name>
<dbReference type="SUPFAM" id="SSF48208">
    <property type="entry name" value="Six-hairpin glycosidases"/>
    <property type="match status" value="1"/>
</dbReference>
<protein>
    <submittedName>
        <fullName evidence="1">Uncharacterized protein</fullName>
    </submittedName>
</protein>
<dbReference type="GO" id="GO:0031179">
    <property type="term" value="P:peptide modification"/>
    <property type="evidence" value="ECO:0007669"/>
    <property type="project" value="InterPro"/>
</dbReference>
<dbReference type="EMBL" id="QMPZ01000175">
    <property type="protein sequence ID" value="RLE07342.1"/>
    <property type="molecule type" value="Genomic_DNA"/>
</dbReference>
<dbReference type="AlphaFoldDB" id="A0A497E3J3"/>
<dbReference type="Gene3D" id="1.50.10.20">
    <property type="match status" value="2"/>
</dbReference>
<dbReference type="InterPro" id="IPR007822">
    <property type="entry name" value="LANC-like"/>
</dbReference>
<proteinExistence type="predicted"/>
<evidence type="ECO:0000313" key="1">
    <source>
        <dbReference type="EMBL" id="RLE07342.1"/>
    </source>
</evidence>
<sequence length="400" mass="46809">MIQNPYETITPEDWGIQKPNEEGKKKVFKYLGISYEELEKRWKNAVYKFAASHFDNKVGACHHFYLAKAKCFNGFDSGNFLIGINFLIMYDRYKDKEMLDKTEKCFWYAYENCTDIHPMHTWQGGVRCGEKPWELYVKYTGDAVLAATALYRRTKNDRYLFCLKQFHNFLKQARQQGFKFKFNTNTYKWTDTGYCWRSFGFPLVGYIKMYAITSEEKYLENARAWADYGLSLQADNGCFYLLDNMFWNSDLTAPELRGLVFLYEITKEEKYLNSAIKFANWLIKHQRDDGAWPTGIDREDEVCAPHVAPGDPANIGVSLIRLHKVTGEKKYLNSAMQTVKYSIKMQAAEGGAYPHCLDDPRVHWGFWSWDPPYDKWDLSGDQSVHHIRGMMFVADYLANL</sequence>
<organism evidence="1 2">
    <name type="scientific">Aerophobetes bacterium</name>
    <dbReference type="NCBI Taxonomy" id="2030807"/>
    <lineage>
        <taxon>Bacteria</taxon>
        <taxon>Candidatus Aerophobota</taxon>
    </lineage>
</organism>
<reference evidence="1 2" key="1">
    <citation type="submission" date="2018-06" db="EMBL/GenBank/DDBJ databases">
        <title>Extensive metabolic versatility and redundancy in microbially diverse, dynamic hydrothermal sediments.</title>
        <authorList>
            <person name="Dombrowski N."/>
            <person name="Teske A."/>
            <person name="Baker B.J."/>
        </authorList>
    </citation>
    <scope>NUCLEOTIDE SEQUENCE [LARGE SCALE GENOMIC DNA]</scope>
    <source>
        <strain evidence="1">B47_G16</strain>
    </source>
</reference>
<dbReference type="GO" id="GO:0005975">
    <property type="term" value="P:carbohydrate metabolic process"/>
    <property type="evidence" value="ECO:0007669"/>
    <property type="project" value="InterPro"/>
</dbReference>
<gene>
    <name evidence="1" type="ORF">DRJ00_08310</name>
</gene>
<accession>A0A497E3J3</accession>
<comment type="caution">
    <text evidence="1">The sequence shown here is derived from an EMBL/GenBank/DDBJ whole genome shotgun (WGS) entry which is preliminary data.</text>
</comment>
<evidence type="ECO:0000313" key="2">
    <source>
        <dbReference type="Proteomes" id="UP000279422"/>
    </source>
</evidence>
<dbReference type="InterPro" id="IPR008928">
    <property type="entry name" value="6-hairpin_glycosidase_sf"/>
</dbReference>